<name>A0A7Z2T7W9_9VIBR</name>
<keyword evidence="3" id="KW-1185">Reference proteome</keyword>
<dbReference type="EMBL" id="CP047476">
    <property type="protein sequence ID" value="QIA66029.1"/>
    <property type="molecule type" value="Genomic_DNA"/>
</dbReference>
<dbReference type="KEGG" id="vas:GT360_21290"/>
<feature type="domain" description="Virulence-associated protein E-like" evidence="1">
    <location>
        <begin position="106"/>
        <end position="335"/>
    </location>
</feature>
<dbReference type="InterPro" id="IPR007936">
    <property type="entry name" value="VapE-like_dom"/>
</dbReference>
<dbReference type="Proteomes" id="UP000464262">
    <property type="component" value="Chromosome 2"/>
</dbReference>
<dbReference type="AlphaFoldDB" id="A0A7Z2T7W9"/>
<dbReference type="Pfam" id="PF05272">
    <property type="entry name" value="VapE-like_dom"/>
    <property type="match status" value="1"/>
</dbReference>
<organism evidence="2 3">
    <name type="scientific">Vibrio astriarenae</name>
    <dbReference type="NCBI Taxonomy" id="1481923"/>
    <lineage>
        <taxon>Bacteria</taxon>
        <taxon>Pseudomonadati</taxon>
        <taxon>Pseudomonadota</taxon>
        <taxon>Gammaproteobacteria</taxon>
        <taxon>Vibrionales</taxon>
        <taxon>Vibrionaceae</taxon>
        <taxon>Vibrio</taxon>
    </lineage>
</organism>
<proteinExistence type="predicted"/>
<evidence type="ECO:0000313" key="3">
    <source>
        <dbReference type="Proteomes" id="UP000464262"/>
    </source>
</evidence>
<dbReference type="PANTHER" id="PTHR34985:SF1">
    <property type="entry name" value="SLR0554 PROTEIN"/>
    <property type="match status" value="1"/>
</dbReference>
<reference evidence="2 3" key="1">
    <citation type="submission" date="2020-01" db="EMBL/GenBank/DDBJ databases">
        <title>Whole genome and functional gene identification of agarase of Vibrio HN897.</title>
        <authorList>
            <person name="Liu Y."/>
            <person name="Zhao Z."/>
        </authorList>
    </citation>
    <scope>NUCLEOTIDE SEQUENCE [LARGE SCALE GENOMIC DNA]</scope>
    <source>
        <strain evidence="2 3">HN897</strain>
    </source>
</reference>
<evidence type="ECO:0000259" key="1">
    <source>
        <dbReference type="Pfam" id="PF05272"/>
    </source>
</evidence>
<accession>A0A7Z2T7W9</accession>
<sequence>MRSQGRQVNFPHVNHTDSGKPVVLNTADNLAVLLDIAGYCIKQSQMTLEPVLFEGDRCSNDSELARSKLISLASIHGLPKSAIDDHLNAVAQANAYHPVKEWLSGEWDGAGRVDSALSCLATKNQSLTSQVLKHWLVGCVACLYVPNFKSKLVPVLQGKQSYKKTAFVERLASVVPNAFLEGAELNPDNKDSVLSVIRSWIIELGELERSTKNCQGALKAFITRSCDTVRPPYAKSDIKKARQSNLIATVNGTDFLKDETGNSRYAVIELIDETDMEKLNELLGWEYCQTGELKLVEPEKLRQFWLEIKHLFFVSKHPWVLSSELQAQVAKESTKFVDKGNWYNVIDDHMNTCRDKAKQWLSTKQICEVLRIDASKVNVVGKALNQHSTEGRLDKKMSNGCSQYCFPSIEPNF</sequence>
<dbReference type="RefSeq" id="WP_164650970.1">
    <property type="nucleotide sequence ID" value="NZ_CP047476.1"/>
</dbReference>
<dbReference type="PANTHER" id="PTHR34985">
    <property type="entry name" value="SLR0554 PROTEIN"/>
    <property type="match status" value="1"/>
</dbReference>
<protein>
    <submittedName>
        <fullName evidence="2">Virulence protein</fullName>
    </submittedName>
</protein>
<evidence type="ECO:0000313" key="2">
    <source>
        <dbReference type="EMBL" id="QIA66029.1"/>
    </source>
</evidence>
<gene>
    <name evidence="2" type="ORF">GT360_21290</name>
</gene>